<keyword evidence="2" id="KW-1185">Reference proteome</keyword>
<comment type="caution">
    <text evidence="1">The sequence shown here is derived from an EMBL/GenBank/DDBJ whole genome shotgun (WGS) entry which is preliminary data.</text>
</comment>
<sequence length="327" mass="38552">MDKYKIFWEFIKENHIGFITMEATHERLIRAVQRRNKDISSLPNFSDIEDKANYLQLLDVIGLDNSTTTNNIGNDLQNMVKQLTPINDAKQLLNKEEQEEKKELTKAVYIVLKNLDDILEIILNSENIEDAVYLLCSKYEFSDSQAHNLVALNLESQNEIIISKFAEEQKNIFDYMLRDLKFKERKPQKAHELALDTVEKIEKYLENNQDPSTMHVLSLFYYQLACDFDKFDKPEVALEYYKKTVEAKKNSFLTSQNLKSLKELSDCYYFLSIQLKRMAMIEDALEKIRLAYHIIQYIDSSNNYVDSVKDDLYEIRQVLEELDDVMR</sequence>
<evidence type="ECO:0000313" key="1">
    <source>
        <dbReference type="EMBL" id="NEN25598.1"/>
    </source>
</evidence>
<name>A0A7K3WVM7_9FLAO</name>
<protein>
    <recommendedName>
        <fullName evidence="3">Tetratricopeptide repeat protein</fullName>
    </recommendedName>
</protein>
<dbReference type="EMBL" id="JAAGVY010000062">
    <property type="protein sequence ID" value="NEN25598.1"/>
    <property type="molecule type" value="Genomic_DNA"/>
</dbReference>
<dbReference type="AlphaFoldDB" id="A0A7K3WVM7"/>
<dbReference type="InterPro" id="IPR013757">
    <property type="entry name" value="Topo_IIA_A_a_sf"/>
</dbReference>
<organism evidence="1 2">
    <name type="scientific">Cryomorpha ignava</name>
    <dbReference type="NCBI Taxonomy" id="101383"/>
    <lineage>
        <taxon>Bacteria</taxon>
        <taxon>Pseudomonadati</taxon>
        <taxon>Bacteroidota</taxon>
        <taxon>Flavobacteriia</taxon>
        <taxon>Flavobacteriales</taxon>
        <taxon>Cryomorphaceae</taxon>
        <taxon>Cryomorpha</taxon>
    </lineage>
</organism>
<dbReference type="Proteomes" id="UP000486602">
    <property type="component" value="Unassembled WGS sequence"/>
</dbReference>
<reference evidence="1 2" key="1">
    <citation type="submission" date="2020-02" db="EMBL/GenBank/DDBJ databases">
        <title>Out from the shadows clarifying the taxonomy of the family Cryomorphaceae and related taxa by utilizing the GTDB taxonomic framework.</title>
        <authorList>
            <person name="Bowman J.P."/>
        </authorList>
    </citation>
    <scope>NUCLEOTIDE SEQUENCE [LARGE SCALE GENOMIC DNA]</scope>
    <source>
        <strain evidence="1 2">QSSC 1-22</strain>
    </source>
</reference>
<accession>A0A7K3WVM7</accession>
<dbReference type="RefSeq" id="WP_163287048.1">
    <property type="nucleotide sequence ID" value="NZ_JAAGVY010000062.1"/>
</dbReference>
<dbReference type="Gene3D" id="1.10.268.10">
    <property type="entry name" value="Topoisomerase, domain 3"/>
    <property type="match status" value="1"/>
</dbReference>
<evidence type="ECO:0000313" key="2">
    <source>
        <dbReference type="Proteomes" id="UP000486602"/>
    </source>
</evidence>
<evidence type="ECO:0008006" key="3">
    <source>
        <dbReference type="Google" id="ProtNLM"/>
    </source>
</evidence>
<dbReference type="GO" id="GO:0003677">
    <property type="term" value="F:DNA binding"/>
    <property type="evidence" value="ECO:0007669"/>
    <property type="project" value="InterPro"/>
</dbReference>
<proteinExistence type="predicted"/>
<dbReference type="GO" id="GO:0005524">
    <property type="term" value="F:ATP binding"/>
    <property type="evidence" value="ECO:0007669"/>
    <property type="project" value="InterPro"/>
</dbReference>
<dbReference type="GO" id="GO:0003918">
    <property type="term" value="F:DNA topoisomerase type II (double strand cut, ATP-hydrolyzing) activity"/>
    <property type="evidence" value="ECO:0007669"/>
    <property type="project" value="InterPro"/>
</dbReference>
<gene>
    <name evidence="1" type="ORF">G3O08_19070</name>
</gene>